<evidence type="ECO:0000256" key="1">
    <source>
        <dbReference type="ARBA" id="ARBA00004429"/>
    </source>
</evidence>
<keyword evidence="5 7" id="KW-1133">Transmembrane helix</keyword>
<feature type="transmembrane region" description="Helical" evidence="7">
    <location>
        <begin position="125"/>
        <end position="144"/>
    </location>
</feature>
<keyword evidence="3" id="KW-1003">Cell membrane</keyword>
<evidence type="ECO:0000256" key="4">
    <source>
        <dbReference type="ARBA" id="ARBA00022692"/>
    </source>
</evidence>
<dbReference type="PANTHER" id="PTHR30341">
    <property type="entry name" value="SODIUM ION/PROTON ANTIPORTER NHAA-RELATED"/>
    <property type="match status" value="1"/>
</dbReference>
<sequence length="425" mass="44755">MAGLVWANLDPGSYARVIHAPLSFNGWIGRDYAHWAAAYGPAHESFQIGDVRWVLTPHYLINDLAMALFFAFAGKEVWEAVSLPNGSLRGRKAATPLVATAGGVVGPAAIYLLLAALVGGGAFESLAGGWAVPTATDIAFSYLLGRMIFGERHPALRFLLLLAIADDAAGLAILAVFYPSEELALHWLLLSGAAAFGSYAIFNWLPRRLDGNDPLGPRATATRLRFGLWPYMLAGALSWYGFARSGLHPALALLPIIPAIPQAERELGLFHEAEQYLGDLLNRLGRRLRTPVEVILMLFGLANAGIDLAAPSTATALVLAGLLLGKPLGIAAAGWLAARPLGLGLPPGMRLRDLPVLGSTAAVGFTVSLFIAGIAFPPGAVQEAAKMGALLSFLAVPGAILLARLCRVRKQTGAASPTSQSRTGH</sequence>
<dbReference type="InterPro" id="IPR023171">
    <property type="entry name" value="Na/H_antiporter_dom_sf"/>
</dbReference>
<dbReference type="Pfam" id="PF06965">
    <property type="entry name" value="Na_H_antiport_1"/>
    <property type="match status" value="1"/>
</dbReference>
<dbReference type="GO" id="GO:0015385">
    <property type="term" value="F:sodium:proton antiporter activity"/>
    <property type="evidence" value="ECO:0007669"/>
    <property type="project" value="TreeGrafter"/>
</dbReference>
<gene>
    <name evidence="8" type="ORF">SAMN04490244_104393</name>
</gene>
<evidence type="ECO:0000256" key="6">
    <source>
        <dbReference type="ARBA" id="ARBA00023136"/>
    </source>
</evidence>
<dbReference type="Gene3D" id="1.20.1530.10">
    <property type="entry name" value="Na+/H+ antiporter like domain"/>
    <property type="match status" value="1"/>
</dbReference>
<dbReference type="STRING" id="641238.SAMN04490244_104393"/>
<evidence type="ECO:0000256" key="2">
    <source>
        <dbReference type="ARBA" id="ARBA00015550"/>
    </source>
</evidence>
<evidence type="ECO:0000256" key="5">
    <source>
        <dbReference type="ARBA" id="ARBA00022989"/>
    </source>
</evidence>
<feature type="transmembrane region" description="Helical" evidence="7">
    <location>
        <begin position="316"/>
        <end position="336"/>
    </location>
</feature>
<dbReference type="PANTHER" id="PTHR30341:SF0">
    <property type="entry name" value="NA(+)_H(+) ANTIPORTER NHAA"/>
    <property type="match status" value="1"/>
</dbReference>
<dbReference type="AlphaFoldDB" id="A0A1H9TV85"/>
<feature type="transmembrane region" description="Helical" evidence="7">
    <location>
        <begin position="356"/>
        <end position="376"/>
    </location>
</feature>
<evidence type="ECO:0000256" key="3">
    <source>
        <dbReference type="ARBA" id="ARBA00022475"/>
    </source>
</evidence>
<evidence type="ECO:0000256" key="7">
    <source>
        <dbReference type="SAM" id="Phobius"/>
    </source>
</evidence>
<dbReference type="EMBL" id="FOGU01000004">
    <property type="protein sequence ID" value="SES00952.1"/>
    <property type="molecule type" value="Genomic_DNA"/>
</dbReference>
<feature type="transmembrane region" description="Helical" evidence="7">
    <location>
        <begin position="97"/>
        <end position="119"/>
    </location>
</feature>
<proteinExistence type="predicted"/>
<feature type="transmembrane region" description="Helical" evidence="7">
    <location>
        <begin position="156"/>
        <end position="178"/>
    </location>
</feature>
<feature type="transmembrane region" description="Helical" evidence="7">
    <location>
        <begin position="388"/>
        <end position="406"/>
    </location>
</feature>
<dbReference type="GO" id="GO:0006885">
    <property type="term" value="P:regulation of pH"/>
    <property type="evidence" value="ECO:0007669"/>
    <property type="project" value="InterPro"/>
</dbReference>
<organism evidence="8 9">
    <name type="scientific">Tranquillimonas rosea</name>
    <dbReference type="NCBI Taxonomy" id="641238"/>
    <lineage>
        <taxon>Bacteria</taxon>
        <taxon>Pseudomonadati</taxon>
        <taxon>Pseudomonadota</taxon>
        <taxon>Alphaproteobacteria</taxon>
        <taxon>Rhodobacterales</taxon>
        <taxon>Roseobacteraceae</taxon>
        <taxon>Tranquillimonas</taxon>
    </lineage>
</organism>
<dbReference type="InterPro" id="IPR004670">
    <property type="entry name" value="NhaA"/>
</dbReference>
<comment type="subcellular location">
    <subcellularLocation>
        <location evidence="1">Cell inner membrane</location>
        <topology evidence="1">Multi-pass membrane protein</topology>
    </subcellularLocation>
</comment>
<evidence type="ECO:0000313" key="8">
    <source>
        <dbReference type="EMBL" id="SES00952.1"/>
    </source>
</evidence>
<protein>
    <recommendedName>
        <fullName evidence="2">Putative Na(+)/H(+) antiporter NhaA homolog</fullName>
    </recommendedName>
</protein>
<dbReference type="Proteomes" id="UP000198885">
    <property type="component" value="Unassembled WGS sequence"/>
</dbReference>
<feature type="transmembrane region" description="Helical" evidence="7">
    <location>
        <begin position="184"/>
        <end position="205"/>
    </location>
</feature>
<name>A0A1H9TV85_9RHOB</name>
<keyword evidence="9" id="KW-1185">Reference proteome</keyword>
<keyword evidence="4 7" id="KW-0812">Transmembrane</keyword>
<accession>A0A1H9TV85</accession>
<evidence type="ECO:0000313" key="9">
    <source>
        <dbReference type="Proteomes" id="UP000198885"/>
    </source>
</evidence>
<keyword evidence="6 7" id="KW-0472">Membrane</keyword>
<dbReference type="GO" id="GO:0005886">
    <property type="term" value="C:plasma membrane"/>
    <property type="evidence" value="ECO:0007669"/>
    <property type="project" value="UniProtKB-SubCell"/>
</dbReference>
<reference evidence="8 9" key="1">
    <citation type="submission" date="2016-10" db="EMBL/GenBank/DDBJ databases">
        <authorList>
            <person name="de Groot N.N."/>
        </authorList>
    </citation>
    <scope>NUCLEOTIDE SEQUENCE [LARGE SCALE GENOMIC DNA]</scope>
    <source>
        <strain evidence="8 9">DSM 23042</strain>
    </source>
</reference>